<gene>
    <name evidence="1" type="ORF">MLD38_037536</name>
</gene>
<evidence type="ECO:0000313" key="2">
    <source>
        <dbReference type="Proteomes" id="UP001057402"/>
    </source>
</evidence>
<protein>
    <submittedName>
        <fullName evidence="1">Uncharacterized protein</fullName>
    </submittedName>
</protein>
<reference evidence="2" key="1">
    <citation type="journal article" date="2023" name="Front. Plant Sci.">
        <title>Chromosomal-level genome assembly of Melastoma candidum provides insights into trichome evolution.</title>
        <authorList>
            <person name="Zhong Y."/>
            <person name="Wu W."/>
            <person name="Sun C."/>
            <person name="Zou P."/>
            <person name="Liu Y."/>
            <person name="Dai S."/>
            <person name="Zhou R."/>
        </authorList>
    </citation>
    <scope>NUCLEOTIDE SEQUENCE [LARGE SCALE GENOMIC DNA]</scope>
</reference>
<keyword evidence="2" id="KW-1185">Reference proteome</keyword>
<name>A0ACB9LPS9_9MYRT</name>
<dbReference type="EMBL" id="CM042890">
    <property type="protein sequence ID" value="KAI4312739.1"/>
    <property type="molecule type" value="Genomic_DNA"/>
</dbReference>
<accession>A0ACB9LPS9</accession>
<organism evidence="1 2">
    <name type="scientific">Melastoma candidum</name>
    <dbReference type="NCBI Taxonomy" id="119954"/>
    <lineage>
        <taxon>Eukaryota</taxon>
        <taxon>Viridiplantae</taxon>
        <taxon>Streptophyta</taxon>
        <taxon>Embryophyta</taxon>
        <taxon>Tracheophyta</taxon>
        <taxon>Spermatophyta</taxon>
        <taxon>Magnoliopsida</taxon>
        <taxon>eudicotyledons</taxon>
        <taxon>Gunneridae</taxon>
        <taxon>Pentapetalae</taxon>
        <taxon>rosids</taxon>
        <taxon>malvids</taxon>
        <taxon>Myrtales</taxon>
        <taxon>Melastomataceae</taxon>
        <taxon>Melastomatoideae</taxon>
        <taxon>Melastomateae</taxon>
        <taxon>Melastoma</taxon>
    </lineage>
</organism>
<evidence type="ECO:0000313" key="1">
    <source>
        <dbReference type="EMBL" id="KAI4312739.1"/>
    </source>
</evidence>
<comment type="caution">
    <text evidence="1">The sequence shown here is derived from an EMBL/GenBank/DDBJ whole genome shotgun (WGS) entry which is preliminary data.</text>
</comment>
<dbReference type="Proteomes" id="UP001057402">
    <property type="component" value="Chromosome 11"/>
</dbReference>
<proteinExistence type="predicted"/>
<sequence>MSSVFWIAYPGGVTILNQVEQKLGLNPKKLLETRHVLSEYRNMSSACVLFIMDEMRRRSIEGKRGTTGEGLEWGALFGFGPGLTVEMVVLHSVAVDA</sequence>